<dbReference type="GO" id="GO:0004252">
    <property type="term" value="F:serine-type endopeptidase activity"/>
    <property type="evidence" value="ECO:0007669"/>
    <property type="project" value="TreeGrafter"/>
</dbReference>
<dbReference type="InterPro" id="IPR029058">
    <property type="entry name" value="AB_hydrolase_fold"/>
</dbReference>
<gene>
    <name evidence="3" type="ORF">MNBD_ALPHA01-801</name>
</gene>
<keyword evidence="1" id="KW-0378">Hydrolase</keyword>
<feature type="domain" description="Peptidase S9 prolyl oligopeptidase catalytic" evidence="2">
    <location>
        <begin position="431"/>
        <end position="635"/>
    </location>
</feature>
<accession>A0A3B0RWI2</accession>
<evidence type="ECO:0000256" key="1">
    <source>
        <dbReference type="ARBA" id="ARBA00022801"/>
    </source>
</evidence>
<dbReference type="Pfam" id="PF00326">
    <property type="entry name" value="Peptidase_S9"/>
    <property type="match status" value="1"/>
</dbReference>
<evidence type="ECO:0000313" key="3">
    <source>
        <dbReference type="EMBL" id="VAV98204.1"/>
    </source>
</evidence>
<dbReference type="AlphaFoldDB" id="A0A3B0RWI2"/>
<organism evidence="3">
    <name type="scientific">hydrothermal vent metagenome</name>
    <dbReference type="NCBI Taxonomy" id="652676"/>
    <lineage>
        <taxon>unclassified sequences</taxon>
        <taxon>metagenomes</taxon>
        <taxon>ecological metagenomes</taxon>
    </lineage>
</organism>
<proteinExistence type="predicted"/>
<dbReference type="EMBL" id="UOEJ01000098">
    <property type="protein sequence ID" value="VAV98204.1"/>
    <property type="molecule type" value="Genomic_DNA"/>
</dbReference>
<dbReference type="PANTHER" id="PTHR42776:SF27">
    <property type="entry name" value="DIPEPTIDYL PEPTIDASE FAMILY MEMBER 6"/>
    <property type="match status" value="1"/>
</dbReference>
<dbReference type="Gene3D" id="3.40.50.1820">
    <property type="entry name" value="alpha/beta hydrolase"/>
    <property type="match status" value="1"/>
</dbReference>
<reference evidence="3" key="1">
    <citation type="submission" date="2018-06" db="EMBL/GenBank/DDBJ databases">
        <authorList>
            <person name="Zhirakovskaya E."/>
        </authorList>
    </citation>
    <scope>NUCLEOTIDE SEQUENCE</scope>
</reference>
<dbReference type="SUPFAM" id="SSF82171">
    <property type="entry name" value="DPP6 N-terminal domain-like"/>
    <property type="match status" value="1"/>
</dbReference>
<dbReference type="GO" id="GO:0006508">
    <property type="term" value="P:proteolysis"/>
    <property type="evidence" value="ECO:0007669"/>
    <property type="project" value="InterPro"/>
</dbReference>
<dbReference type="InterPro" id="IPR001375">
    <property type="entry name" value="Peptidase_S9_cat"/>
</dbReference>
<dbReference type="PANTHER" id="PTHR42776">
    <property type="entry name" value="SERINE PEPTIDASE S9 FAMILY MEMBER"/>
    <property type="match status" value="1"/>
</dbReference>
<protein>
    <recommendedName>
        <fullName evidence="2">Peptidase S9 prolyl oligopeptidase catalytic domain-containing protein</fullName>
    </recommendedName>
</protein>
<sequence length="635" mass="73355">MFRCFFLFLVIYPFGFLPAFGADRKLSISAEAFGQLENFKSIKLSPDGNRMASLRNYRGKITLITQSMDPAEKGQWYVISVDEGEYKWFKWLTNDRLAVSVRFPDSDPGIQYSTTRLYAIDWNKQNPKNLVKSRRARSQFQDRLVSRLPDDPDHILLALDDKRQNYPYVYKINIHTAKRKRVVTIASHITDWMADKKGVVRIGFGHYKTRNRIIYRQSADDPWEKIADYDAVDDQKPFHPLGFSPDPKVIYVSKADENGFQAIYAYNYEMREFIEKIAGQDGADISGLELDDKGNLLSYSYYDDNYHIIHKDKLYQRIARMTARFFPDQQADIVSRSKDKKKFIIKVSSPVNPGDYYFLDLNSNKIDWFSESYPGLDDDKLSPMQSVRYPARDGLEIPAYLSLPVGVKDAKNLPTVILPHGGPFARDYYGFDYWVQFLTTRGYAVLQMNYRGSTGLGNDFETAGHKEWGGRMLDDINDGARWMIEQGHADPARICIMGGSYGGYAALQSLVREPGLYKCSVAFAPVTSMLRLYNNFNKFFGTQRYVPYIRDDNIALSDLSPHSNIDKITVPVLLAHGTGDRIVNYRHGETFAKRMKKKNKDIRFITFEDGDHYLSLQKHRIKFLREVEKFLEKNL</sequence>
<evidence type="ECO:0000259" key="2">
    <source>
        <dbReference type="Pfam" id="PF00326"/>
    </source>
</evidence>
<dbReference type="SUPFAM" id="SSF53474">
    <property type="entry name" value="alpha/beta-Hydrolases"/>
    <property type="match status" value="1"/>
</dbReference>
<name>A0A3B0RWI2_9ZZZZ</name>